<keyword evidence="4" id="KW-1185">Reference proteome</keyword>
<proteinExistence type="predicted"/>
<feature type="region of interest" description="Disordered" evidence="1">
    <location>
        <begin position="1"/>
        <end position="37"/>
    </location>
</feature>
<accession>A0ABY9WXM6</accession>
<feature type="compositionally biased region" description="Basic residues" evidence="1">
    <location>
        <begin position="13"/>
        <end position="28"/>
    </location>
</feature>
<dbReference type="EMBL" id="CP043494">
    <property type="protein sequence ID" value="WNG47870.1"/>
    <property type="molecule type" value="Genomic_DNA"/>
</dbReference>
<name>A0ABY9WXM6_9BACT</name>
<organism evidence="3 4">
    <name type="scientific">Archangium minus</name>
    <dbReference type="NCBI Taxonomy" id="83450"/>
    <lineage>
        <taxon>Bacteria</taxon>
        <taxon>Pseudomonadati</taxon>
        <taxon>Myxococcota</taxon>
        <taxon>Myxococcia</taxon>
        <taxon>Myxococcales</taxon>
        <taxon>Cystobacterineae</taxon>
        <taxon>Archangiaceae</taxon>
        <taxon>Archangium</taxon>
    </lineage>
</organism>
<dbReference type="Proteomes" id="UP001611383">
    <property type="component" value="Chromosome"/>
</dbReference>
<protein>
    <recommendedName>
        <fullName evidence="2">Microcin J25-processing protein McjB C-terminal domain-containing protein</fullName>
    </recommendedName>
</protein>
<gene>
    <name evidence="3" type="ORF">F0U60_29825</name>
</gene>
<dbReference type="Pfam" id="PF13471">
    <property type="entry name" value="Transglut_core3"/>
    <property type="match status" value="1"/>
</dbReference>
<reference evidence="3 4" key="1">
    <citation type="submission" date="2019-08" db="EMBL/GenBank/DDBJ databases">
        <title>Archangium and Cystobacter genomes.</title>
        <authorList>
            <person name="Chen I.-C.K."/>
            <person name="Wielgoss S."/>
        </authorList>
    </citation>
    <scope>NUCLEOTIDE SEQUENCE [LARGE SCALE GENOMIC DNA]</scope>
    <source>
        <strain evidence="3 4">Cbm 6</strain>
    </source>
</reference>
<evidence type="ECO:0000313" key="4">
    <source>
        <dbReference type="Proteomes" id="UP001611383"/>
    </source>
</evidence>
<feature type="domain" description="Microcin J25-processing protein McjB C-terminal" evidence="2">
    <location>
        <begin position="134"/>
        <end position="205"/>
    </location>
</feature>
<evidence type="ECO:0000259" key="2">
    <source>
        <dbReference type="Pfam" id="PF13471"/>
    </source>
</evidence>
<evidence type="ECO:0000256" key="1">
    <source>
        <dbReference type="SAM" id="MobiDB-lite"/>
    </source>
</evidence>
<dbReference type="InterPro" id="IPR032708">
    <property type="entry name" value="McjB_C"/>
</dbReference>
<sequence length="224" mass="24728">MRDYRASRSAPCRTHRRQRRHAAHRPRGTGHGAPRPRALAAQRDEVSMRNGAPDWAFLLASSDGPEPSPVPVGLRVRAAAHTARALRMLRKQGWGPASRYLQRLRPVPGSDRYAALPPLAAIRLARQEILWSQLVLRLLEPNGLCLPRSFSLAVYLSALGLPCEVTVTRELCSSNPEYSFHSWAELHGEVLNDTPAVKQGFKVLQRVSADAIAARKGGGNPERC</sequence>
<evidence type="ECO:0000313" key="3">
    <source>
        <dbReference type="EMBL" id="WNG47870.1"/>
    </source>
</evidence>